<dbReference type="Gene3D" id="1.10.275.10">
    <property type="entry name" value="Fumarase/aspartase (N-terminal domain)"/>
    <property type="match status" value="1"/>
</dbReference>
<dbReference type="PANTHER" id="PTHR42696">
    <property type="entry name" value="ASPARTATE AMMONIA-LYASE"/>
    <property type="match status" value="1"/>
</dbReference>
<dbReference type="Gene3D" id="1.20.200.10">
    <property type="entry name" value="Fumarase/aspartase (Central domain)"/>
    <property type="match status" value="1"/>
</dbReference>
<sequence>MTKMRTEEDLLGQLELPEDCYWGIHTERALRNFPISGNPVNPALVKALALVKKACCHANVELGYLPGDKAEAILAACDEIAAGSLSDAFPVDALQGGAGTSTNMNLNEVIANRAVEKLGGKKGDYRMVHPLDHVNLHQSTNDTYPTAIRIAGIQGFRRLSASVAGLQGAFQEKEKAFSEIVKISRTELQEAVPVTLGAEFSAFAEALSRDRWRTYKCEERLRVVNLGGTAVGTGLTAPRDYIFLVIEKIREATGLGLARGENLMGETAHADAFVEVSGILKAHAANLIKIANDLRLLNFTGEISLPPLQAGSSVMPGKINPVLMEAAMQVGIKVMANDGIIAETVSRGTWQINEFLPLLAHALLESLDLLSRIDDLLAEHVLQIVPNRDRCQFYLDRSPMILTALLPLLGYEKATELIATFHRENQVNVRAFLEAKLGRELVEKLLSPYALTALGYRKEKSSLE</sequence>
<dbReference type="GO" id="GO:0005829">
    <property type="term" value="C:cytosol"/>
    <property type="evidence" value="ECO:0007669"/>
    <property type="project" value="TreeGrafter"/>
</dbReference>
<evidence type="ECO:0000313" key="3">
    <source>
        <dbReference type="Proteomes" id="UP000198744"/>
    </source>
</evidence>
<proteinExistence type="predicted"/>
<organism evidence="2 3">
    <name type="scientific">Syntrophus gentianae</name>
    <dbReference type="NCBI Taxonomy" id="43775"/>
    <lineage>
        <taxon>Bacteria</taxon>
        <taxon>Pseudomonadati</taxon>
        <taxon>Thermodesulfobacteriota</taxon>
        <taxon>Syntrophia</taxon>
        <taxon>Syntrophales</taxon>
        <taxon>Syntrophaceae</taxon>
        <taxon>Syntrophus</taxon>
    </lineage>
</organism>
<dbReference type="PROSITE" id="PS00163">
    <property type="entry name" value="FUMARATE_LYASES"/>
    <property type="match status" value="1"/>
</dbReference>
<keyword evidence="3" id="KW-1185">Reference proteome</keyword>
<dbReference type="Pfam" id="PF00206">
    <property type="entry name" value="Lyase_1"/>
    <property type="match status" value="1"/>
</dbReference>
<dbReference type="SUPFAM" id="SSF48557">
    <property type="entry name" value="L-aspartase-like"/>
    <property type="match status" value="1"/>
</dbReference>
<dbReference type="RefSeq" id="WP_093884156.1">
    <property type="nucleotide sequence ID" value="NZ_FOBS01000022.1"/>
</dbReference>
<dbReference type="FunFam" id="1.10.275.10:FF:000001">
    <property type="entry name" value="Fumarate hydratase, mitochondrial"/>
    <property type="match status" value="1"/>
</dbReference>
<dbReference type="InterPro" id="IPR022761">
    <property type="entry name" value="Fumarate_lyase_N"/>
</dbReference>
<dbReference type="PANTHER" id="PTHR42696:SF2">
    <property type="entry name" value="ASPARTATE AMMONIA-LYASE"/>
    <property type="match status" value="1"/>
</dbReference>
<dbReference type="GO" id="GO:0006531">
    <property type="term" value="P:aspartate metabolic process"/>
    <property type="evidence" value="ECO:0007669"/>
    <property type="project" value="TreeGrafter"/>
</dbReference>
<keyword evidence="2" id="KW-0456">Lyase</keyword>
<dbReference type="Proteomes" id="UP000198744">
    <property type="component" value="Unassembled WGS sequence"/>
</dbReference>
<dbReference type="STRING" id="43775.SAMN04489760_12217"/>
<dbReference type="InterPro" id="IPR008948">
    <property type="entry name" value="L-Aspartase-like"/>
</dbReference>
<evidence type="ECO:0000259" key="1">
    <source>
        <dbReference type="Pfam" id="PF00206"/>
    </source>
</evidence>
<dbReference type="PRINTS" id="PR00149">
    <property type="entry name" value="FUMRATELYASE"/>
</dbReference>
<protein>
    <submittedName>
        <fullName evidence="2">Aspartate ammonia-lyase</fullName>
    </submittedName>
</protein>
<dbReference type="OrthoDB" id="9802809at2"/>
<gene>
    <name evidence="2" type="ORF">SAMN04489760_12217</name>
</gene>
<dbReference type="InterPro" id="IPR020557">
    <property type="entry name" value="Fumarate_lyase_CS"/>
</dbReference>
<dbReference type="GO" id="GO:0008797">
    <property type="term" value="F:aspartate ammonia-lyase activity"/>
    <property type="evidence" value="ECO:0007669"/>
    <property type="project" value="TreeGrafter"/>
</dbReference>
<dbReference type="NCBIfam" id="NF008909">
    <property type="entry name" value="PRK12273.1"/>
    <property type="match status" value="1"/>
</dbReference>
<dbReference type="InterPro" id="IPR051546">
    <property type="entry name" value="Aspartate_Ammonia-Lyase"/>
</dbReference>
<feature type="domain" description="Fumarate lyase N-terminal" evidence="1">
    <location>
        <begin position="12"/>
        <end position="335"/>
    </location>
</feature>
<dbReference type="EMBL" id="FOBS01000022">
    <property type="protein sequence ID" value="SEM55912.1"/>
    <property type="molecule type" value="Genomic_DNA"/>
</dbReference>
<reference evidence="2 3" key="1">
    <citation type="submission" date="2016-10" db="EMBL/GenBank/DDBJ databases">
        <authorList>
            <person name="de Groot N.N."/>
        </authorList>
    </citation>
    <scope>NUCLEOTIDE SEQUENCE [LARGE SCALE GENOMIC DNA]</scope>
    <source>
        <strain evidence="2 3">DSM 8423</strain>
    </source>
</reference>
<dbReference type="AlphaFoldDB" id="A0A1H7ZBH9"/>
<name>A0A1H7ZBH9_9BACT</name>
<dbReference type="InterPro" id="IPR024083">
    <property type="entry name" value="Fumarase/histidase_N"/>
</dbReference>
<evidence type="ECO:0000313" key="2">
    <source>
        <dbReference type="EMBL" id="SEM55912.1"/>
    </source>
</evidence>
<accession>A0A1H7ZBH9</accession>
<dbReference type="InterPro" id="IPR000362">
    <property type="entry name" value="Fumarate_lyase_fam"/>
</dbReference>